<proteinExistence type="predicted"/>
<accession>A0ABN9W431</accession>
<organism evidence="2 3">
    <name type="scientific">Prorocentrum cordatum</name>
    <dbReference type="NCBI Taxonomy" id="2364126"/>
    <lineage>
        <taxon>Eukaryota</taxon>
        <taxon>Sar</taxon>
        <taxon>Alveolata</taxon>
        <taxon>Dinophyceae</taxon>
        <taxon>Prorocentrales</taxon>
        <taxon>Prorocentraceae</taxon>
        <taxon>Prorocentrum</taxon>
    </lineage>
</organism>
<evidence type="ECO:0000313" key="2">
    <source>
        <dbReference type="EMBL" id="CAK0879382.1"/>
    </source>
</evidence>
<feature type="compositionally biased region" description="Low complexity" evidence="1">
    <location>
        <begin position="470"/>
        <end position="484"/>
    </location>
</feature>
<feature type="region of interest" description="Disordered" evidence="1">
    <location>
        <begin position="410"/>
        <end position="497"/>
    </location>
</feature>
<dbReference type="Proteomes" id="UP001189429">
    <property type="component" value="Unassembled WGS sequence"/>
</dbReference>
<gene>
    <name evidence="2" type="ORF">PCOR1329_LOCUS62824</name>
</gene>
<keyword evidence="3" id="KW-1185">Reference proteome</keyword>
<comment type="caution">
    <text evidence="2">The sequence shown here is derived from an EMBL/GenBank/DDBJ whole genome shotgun (WGS) entry which is preliminary data.</text>
</comment>
<sequence length="1343" mass="144550">MAARSLAERTRHCLQSRQVGSRALDYYELRDDFWHEKIMLARVQDFRFGVLTAPRDIYDKNMSQSLLRLPLGARGGLPVRRPQGQIPRAGSARLSDVLPSLCNEAAPMAANIREEDGSPAPAAHTGACADGEAEALAEAPSPAALLAAAWPAGPAAGAAVGAGALAAAPAASPGPPAAGPLLAPAPPRLAAPPADAVWLATGTRGGSTAGTRISPEPLGAGGQPQVVLGGRGYMLRGSGLSLAVAVANILEAGAAALSGSGGGLPALPVLYLPSGGRSRLLHDALAKMSTTPVANGRCKGPRTAAVLLEKILEADYMPRQRQCWSRSIQGLTALDSGMDDHHFTLEVLQELTTEDRLDACELVVVETRCRRDQLWEEPYASSWREGEAGQDAAPWLDGRPNFLGQGRSRGSALVLSAPPGRAGWRRCSERDAPSSRSARRGERKGCWSAAPSAVRPLANQRRVPRPRHTAAGAAVAPEASPRAEGSPDLGASLQGRRGVLNGDAPSLGFGDDGLTQRDALPIPLNSEALQCLKGFSALDGELSLGQRRKAARCRRQERWMLEGVLALNELGGGGRSAGGSGHLSLAQRSALQHLKGVYAAVPPRTEDCTNQEAFQALLGLRPGYADEPAIGARAGYQRGRVSLPSGGAGRVDLVRLLPAHLQSALESGHGSLRSEQEATAALEEADVTCYVDGKLAQRGIDYGRFLLELYDAGIVEVLDYELELKEETGVFFVPRKDDKLRLIFDTRRANCHFRTPEYTHLASGDALSSLECTPGEEVHLAAGDVEVCFYQYVLPAWARNYFCLPSLATRMLPARLREALGPELSARPRIAFRVRVVPMGWNWAVHFVQSAHLNVLASVSPSNQWLVDKQPGACLSDSSAAAKVLYIDNFAAISTSRETALQVVNDMLDSFTSEGVKASLDLDVVLLGFTLDAKAARWRPAPKKFWRVHGCISHLLEPGRRIAGRQLERLAGHAVALLLLRREALSLLSAVYVFIRSTYDRAQPLWPSCRRELRWVLALLPTVFADMKRPWHAEAGAFDASPWGAGVCAAHWPLSAVQAAGRQPGKLRFRGPLASLVAPRGAALAADSIELSDPAALLLGRAAGFAEVSSELLREATWARWLPRQGLLAANVVQPSTLVLYLKVLLLLAGWLMVDVLPDWPVATRDAALTDLLRWAFDLKVARATTAKLGVAVLGGLPQLHLAPLQRCFPQLAHSLPGWKRLHMSSVVPVTELQQPGKTGELDHTAVRVSPRQQALAWALVRLRDPRLGFWHPLWDFVYSLFLRRFGQALEAVRASCLAGTLCSLRQGGDILDRLTASRTLMEKLQLGNWHAFNSVQRYDKHA</sequence>
<dbReference type="SUPFAM" id="SSF56672">
    <property type="entry name" value="DNA/RNA polymerases"/>
    <property type="match status" value="1"/>
</dbReference>
<reference evidence="2" key="1">
    <citation type="submission" date="2023-10" db="EMBL/GenBank/DDBJ databases">
        <authorList>
            <person name="Chen Y."/>
            <person name="Shah S."/>
            <person name="Dougan E. K."/>
            <person name="Thang M."/>
            <person name="Chan C."/>
        </authorList>
    </citation>
    <scope>NUCLEOTIDE SEQUENCE [LARGE SCALE GENOMIC DNA]</scope>
</reference>
<evidence type="ECO:0008006" key="4">
    <source>
        <dbReference type="Google" id="ProtNLM"/>
    </source>
</evidence>
<feature type="compositionally biased region" description="Basic and acidic residues" evidence="1">
    <location>
        <begin position="426"/>
        <end position="445"/>
    </location>
</feature>
<dbReference type="InterPro" id="IPR043502">
    <property type="entry name" value="DNA/RNA_pol_sf"/>
</dbReference>
<dbReference type="EMBL" id="CAUYUJ010017948">
    <property type="protein sequence ID" value="CAK0879382.1"/>
    <property type="molecule type" value="Genomic_DNA"/>
</dbReference>
<evidence type="ECO:0000313" key="3">
    <source>
        <dbReference type="Proteomes" id="UP001189429"/>
    </source>
</evidence>
<protein>
    <recommendedName>
        <fullName evidence="4">RNA-directed RNA polymerase</fullName>
    </recommendedName>
</protein>
<name>A0ABN9W431_9DINO</name>
<evidence type="ECO:0000256" key="1">
    <source>
        <dbReference type="SAM" id="MobiDB-lite"/>
    </source>
</evidence>